<name>A0A7T0FZB0_9BACT</name>
<evidence type="ECO:0000313" key="3">
    <source>
        <dbReference type="Proteomes" id="UP000594688"/>
    </source>
</evidence>
<dbReference type="Proteomes" id="UP000594688">
    <property type="component" value="Chromosome"/>
</dbReference>
<evidence type="ECO:0000313" key="2">
    <source>
        <dbReference type="EMBL" id="QPJ60960.1"/>
    </source>
</evidence>
<gene>
    <name evidence="2" type="ORF">G3M70_03270</name>
</gene>
<proteinExistence type="predicted"/>
<reference evidence="2 3" key="1">
    <citation type="submission" date="2020-02" db="EMBL/GenBank/DDBJ databases">
        <title>Genomic and physiological characterization of two novel Nitrospinaceae genera.</title>
        <authorList>
            <person name="Mueller A.J."/>
            <person name="Jung M.-Y."/>
            <person name="Strachan C.R."/>
            <person name="Herbold C.W."/>
            <person name="Kirkegaard R.H."/>
            <person name="Daims H."/>
        </authorList>
    </citation>
    <scope>NUCLEOTIDE SEQUENCE [LARGE SCALE GENOMIC DNA]</scope>
    <source>
        <strain evidence="2">EB</strain>
    </source>
</reference>
<dbReference type="Pfam" id="PF14213">
    <property type="entry name" value="DUF4325"/>
    <property type="match status" value="1"/>
</dbReference>
<dbReference type="AlphaFoldDB" id="A0A7T0FZB0"/>
<organism evidence="2 3">
    <name type="scientific">Candidatus Nitronauta litoralis</name>
    <dbReference type="NCBI Taxonomy" id="2705533"/>
    <lineage>
        <taxon>Bacteria</taxon>
        <taxon>Pseudomonadati</taxon>
        <taxon>Nitrospinota/Tectimicrobiota group</taxon>
        <taxon>Nitrospinota</taxon>
        <taxon>Nitrospinia</taxon>
        <taxon>Nitrospinales</taxon>
        <taxon>Nitrospinaceae</taxon>
        <taxon>Candidatus Nitronauta</taxon>
    </lineage>
</organism>
<accession>A0A7T0FZB0</accession>
<protein>
    <submittedName>
        <fullName evidence="2">STAS-like domain-containing protein</fullName>
    </submittedName>
</protein>
<dbReference type="KEGG" id="nli:G3M70_03270"/>
<feature type="domain" description="DUF4325" evidence="1">
    <location>
        <begin position="30"/>
        <end position="89"/>
    </location>
</feature>
<dbReference type="EMBL" id="CP048685">
    <property type="protein sequence ID" value="QPJ60960.1"/>
    <property type="molecule type" value="Genomic_DNA"/>
</dbReference>
<dbReference type="InterPro" id="IPR025474">
    <property type="entry name" value="DUF4325"/>
</dbReference>
<sequence>MEKEITIKLFEIVKTNLPQGRESTADQVGGNVVREIIEDAWEKYEKVMISFDNIVKMTRTFSDEAFGKLLENHSLEEFNQKVYFPDAKESIVQELNAAMKLRMKIIASAREREKDELGI</sequence>
<evidence type="ECO:0000259" key="1">
    <source>
        <dbReference type="Pfam" id="PF14213"/>
    </source>
</evidence>